<feature type="domain" description="Bromo" evidence="4">
    <location>
        <begin position="2"/>
        <end position="57"/>
    </location>
</feature>
<dbReference type="Gene3D" id="1.20.920.10">
    <property type="entry name" value="Bromodomain-like"/>
    <property type="match status" value="1"/>
</dbReference>
<dbReference type="InterPro" id="IPR036427">
    <property type="entry name" value="Bromodomain-like_sf"/>
</dbReference>
<dbReference type="AlphaFoldDB" id="A0A150GS03"/>
<dbReference type="Pfam" id="PF00439">
    <property type="entry name" value="Bromodomain"/>
    <property type="match status" value="1"/>
</dbReference>
<dbReference type="Proteomes" id="UP000075714">
    <property type="component" value="Unassembled WGS sequence"/>
</dbReference>
<dbReference type="OrthoDB" id="21449at2759"/>
<evidence type="ECO:0000256" key="1">
    <source>
        <dbReference type="ARBA" id="ARBA00023117"/>
    </source>
</evidence>
<dbReference type="EMBL" id="LSYV01000010">
    <property type="protein sequence ID" value="KXZ52649.1"/>
    <property type="molecule type" value="Genomic_DNA"/>
</dbReference>
<dbReference type="CDD" id="cd04369">
    <property type="entry name" value="Bromodomain"/>
    <property type="match status" value="1"/>
</dbReference>
<keyword evidence="6" id="KW-1185">Reference proteome</keyword>
<name>A0A150GS03_GONPE</name>
<proteinExistence type="predicted"/>
<protein>
    <recommendedName>
        <fullName evidence="4">Bromo domain-containing protein</fullName>
    </recommendedName>
</protein>
<dbReference type="PRINTS" id="PR00503">
    <property type="entry name" value="BROMODOMAIN"/>
</dbReference>
<dbReference type="SUPFAM" id="SSF47370">
    <property type="entry name" value="Bromodomain"/>
    <property type="match status" value="1"/>
</dbReference>
<evidence type="ECO:0000259" key="4">
    <source>
        <dbReference type="PROSITE" id="PS50014"/>
    </source>
</evidence>
<feature type="region of interest" description="Disordered" evidence="3">
    <location>
        <begin position="1"/>
        <end position="20"/>
    </location>
</feature>
<evidence type="ECO:0000313" key="5">
    <source>
        <dbReference type="EMBL" id="KXZ52649.1"/>
    </source>
</evidence>
<keyword evidence="1 2" id="KW-0103">Bromodomain</keyword>
<evidence type="ECO:0000256" key="3">
    <source>
        <dbReference type="SAM" id="MobiDB-lite"/>
    </source>
</evidence>
<sequence>MQKEEAQQYFNRPVDPTEHPDYVSRVQKPMDLGTVHGKLFMEVYDTVEAVLRDVQLLGYLGKAAKNS</sequence>
<comment type="caution">
    <text evidence="5">The sequence shown here is derived from an EMBL/GenBank/DDBJ whole genome shotgun (WGS) entry which is preliminary data.</text>
</comment>
<dbReference type="InterPro" id="IPR001487">
    <property type="entry name" value="Bromodomain"/>
</dbReference>
<accession>A0A150GS03</accession>
<dbReference type="STRING" id="33097.A0A150GS03"/>
<evidence type="ECO:0000256" key="2">
    <source>
        <dbReference type="PROSITE-ProRule" id="PRU00035"/>
    </source>
</evidence>
<evidence type="ECO:0000313" key="6">
    <source>
        <dbReference type="Proteomes" id="UP000075714"/>
    </source>
</evidence>
<organism evidence="5 6">
    <name type="scientific">Gonium pectorale</name>
    <name type="common">Green alga</name>
    <dbReference type="NCBI Taxonomy" id="33097"/>
    <lineage>
        <taxon>Eukaryota</taxon>
        <taxon>Viridiplantae</taxon>
        <taxon>Chlorophyta</taxon>
        <taxon>core chlorophytes</taxon>
        <taxon>Chlorophyceae</taxon>
        <taxon>CS clade</taxon>
        <taxon>Chlamydomonadales</taxon>
        <taxon>Volvocaceae</taxon>
        <taxon>Gonium</taxon>
    </lineage>
</organism>
<gene>
    <name evidence="5" type="ORF">GPECTOR_9g694</name>
</gene>
<reference evidence="6" key="1">
    <citation type="journal article" date="2016" name="Nat. Commun.">
        <title>The Gonium pectorale genome demonstrates co-option of cell cycle regulation during the evolution of multicellularity.</title>
        <authorList>
            <person name="Hanschen E.R."/>
            <person name="Marriage T.N."/>
            <person name="Ferris P.J."/>
            <person name="Hamaji T."/>
            <person name="Toyoda A."/>
            <person name="Fujiyama A."/>
            <person name="Neme R."/>
            <person name="Noguchi H."/>
            <person name="Minakuchi Y."/>
            <person name="Suzuki M."/>
            <person name="Kawai-Toyooka H."/>
            <person name="Smith D.R."/>
            <person name="Sparks H."/>
            <person name="Anderson J."/>
            <person name="Bakaric R."/>
            <person name="Luria V."/>
            <person name="Karger A."/>
            <person name="Kirschner M.W."/>
            <person name="Durand P.M."/>
            <person name="Michod R.E."/>
            <person name="Nozaki H."/>
            <person name="Olson B.J."/>
        </authorList>
    </citation>
    <scope>NUCLEOTIDE SEQUENCE [LARGE SCALE GENOMIC DNA]</scope>
    <source>
        <strain evidence="6">NIES-2863</strain>
    </source>
</reference>
<dbReference type="PROSITE" id="PS50014">
    <property type="entry name" value="BROMODOMAIN_2"/>
    <property type="match status" value="1"/>
</dbReference>